<sequence>MKKVLAALCRKWNVPYIWLKIILIQNLQNLMLNQMTQKLKLAGYVAETSEDLTGNFLRFVENTTRGQDMYSKEPHGLLQLTLCI</sequence>
<dbReference type="AlphaFoldDB" id="A0AAW0M8C4"/>
<proteinExistence type="predicted"/>
<protein>
    <submittedName>
        <fullName evidence="1">Uncharacterized protein</fullName>
    </submittedName>
</protein>
<reference evidence="1" key="1">
    <citation type="submission" date="2017-12" db="EMBL/GenBank/DDBJ databases">
        <authorList>
            <person name="Barbosa P."/>
            <person name="Usie A."/>
            <person name="Ramos A.M."/>
        </authorList>
    </citation>
    <scope>NUCLEOTIDE SEQUENCE</scope>
    <source>
        <strain evidence="1">HL8</strain>
        <tissue evidence="1">Leaves</tissue>
    </source>
</reference>
<comment type="caution">
    <text evidence="1">The sequence shown here is derived from an EMBL/GenBank/DDBJ whole genome shotgun (WGS) entry which is preliminary data.</text>
</comment>
<reference evidence="1" key="3">
    <citation type="submission" date="2023-07" db="EMBL/GenBank/DDBJ databases">
        <title>An improved reference 1 genome and first organelle genomes of Quercus suber.</title>
        <authorList>
            <consortium name="Genosuber Consortium"/>
            <person name="Usie A."/>
            <person name="Serra O."/>
            <person name="Barros P."/>
        </authorList>
    </citation>
    <scope>NUCLEOTIDE SEQUENCE</scope>
    <source>
        <strain evidence="1">HL8</strain>
        <tissue evidence="1">Leaves</tissue>
    </source>
</reference>
<dbReference type="EMBL" id="PKMF04000012">
    <property type="protein sequence ID" value="KAK7859511.1"/>
    <property type="molecule type" value="Genomic_DNA"/>
</dbReference>
<accession>A0AAW0M8C4</accession>
<gene>
    <name evidence="1" type="ORF">CFP56_005881</name>
</gene>
<evidence type="ECO:0000313" key="1">
    <source>
        <dbReference type="EMBL" id="KAK7859511.1"/>
    </source>
</evidence>
<name>A0AAW0M8C4_QUESU</name>
<reference evidence="1" key="2">
    <citation type="journal article" date="2018" name="Sci. Data">
        <title>The draft genome sequence of cork oak.</title>
        <authorList>
            <person name="Ramos A.M."/>
            <person name="Usie A."/>
            <person name="Barbosa P."/>
            <person name="Barros P.M."/>
            <person name="Capote T."/>
            <person name="Chaves I."/>
            <person name="Simoes F."/>
            <person name="Abreu I."/>
            <person name="Carrasquinho I."/>
            <person name="Faro C."/>
            <person name="Guimaraes J.B."/>
            <person name="Mendonca D."/>
            <person name="Nobrega F."/>
            <person name="Rodrigues L."/>
            <person name="Saibo N.J.M."/>
            <person name="Varela M.C."/>
            <person name="Egas C."/>
            <person name="Matos J."/>
            <person name="Miguel C.M."/>
            <person name="Oliveira M.M."/>
            <person name="Ricardo C.P."/>
            <person name="Goncalves S."/>
        </authorList>
    </citation>
    <scope>NUCLEOTIDE SEQUENCE [LARGE SCALE GENOMIC DNA]</scope>
    <source>
        <strain evidence="1">HL8</strain>
    </source>
</reference>
<organism evidence="1">
    <name type="scientific">Quercus suber</name>
    <name type="common">Cork oak</name>
    <dbReference type="NCBI Taxonomy" id="58331"/>
    <lineage>
        <taxon>Eukaryota</taxon>
        <taxon>Viridiplantae</taxon>
        <taxon>Streptophyta</taxon>
        <taxon>Embryophyta</taxon>
        <taxon>Tracheophyta</taxon>
        <taxon>Spermatophyta</taxon>
        <taxon>Magnoliopsida</taxon>
        <taxon>eudicotyledons</taxon>
        <taxon>Gunneridae</taxon>
        <taxon>Pentapetalae</taxon>
        <taxon>rosids</taxon>
        <taxon>fabids</taxon>
        <taxon>Fagales</taxon>
        <taxon>Fagaceae</taxon>
        <taxon>Quercus</taxon>
    </lineage>
</organism>